<proteinExistence type="predicted"/>
<dbReference type="Gene3D" id="3.55.50.30">
    <property type="match status" value="1"/>
</dbReference>
<accession>A0ABT0BJB1</accession>
<dbReference type="InterPro" id="IPR012373">
    <property type="entry name" value="Ferrdict_sens_TM"/>
</dbReference>
<dbReference type="Pfam" id="PF04773">
    <property type="entry name" value="FecR"/>
    <property type="match status" value="1"/>
</dbReference>
<evidence type="ECO:0000313" key="2">
    <source>
        <dbReference type="EMBL" id="MCJ2185158.1"/>
    </source>
</evidence>
<name>A0ABT0BJB1_9SPHN</name>
<dbReference type="Gene3D" id="2.60.120.1440">
    <property type="match status" value="1"/>
</dbReference>
<evidence type="ECO:0000313" key="3">
    <source>
        <dbReference type="Proteomes" id="UP001162881"/>
    </source>
</evidence>
<protein>
    <submittedName>
        <fullName evidence="2">FecR domain-containing protein</fullName>
    </submittedName>
</protein>
<comment type="caution">
    <text evidence="2">The sequence shown here is derived from an EMBL/GenBank/DDBJ whole genome shotgun (WGS) entry which is preliminary data.</text>
</comment>
<dbReference type="InterPro" id="IPR006860">
    <property type="entry name" value="FecR"/>
</dbReference>
<dbReference type="PANTHER" id="PTHR30273:SF2">
    <property type="entry name" value="PROTEIN FECR"/>
    <property type="match status" value="1"/>
</dbReference>
<evidence type="ECO:0000259" key="1">
    <source>
        <dbReference type="Pfam" id="PF04773"/>
    </source>
</evidence>
<feature type="non-terminal residue" evidence="2">
    <location>
        <position position="1"/>
    </location>
</feature>
<reference evidence="2" key="1">
    <citation type="submission" date="2022-03" db="EMBL/GenBank/DDBJ databases">
        <title>Identification of a novel bacterium isolated from mangrove sediments.</title>
        <authorList>
            <person name="Pan X."/>
        </authorList>
    </citation>
    <scope>NUCLEOTIDE SEQUENCE</scope>
    <source>
        <strain evidence="2">B1949</strain>
    </source>
</reference>
<dbReference type="PANTHER" id="PTHR30273">
    <property type="entry name" value="PERIPLASMIC SIGNAL SENSOR AND SIGMA FACTOR ACTIVATOR FECR-RELATED"/>
    <property type="match status" value="1"/>
</dbReference>
<dbReference type="Proteomes" id="UP001162881">
    <property type="component" value="Unassembled WGS sequence"/>
</dbReference>
<dbReference type="EMBL" id="JALHLF010000251">
    <property type="protein sequence ID" value="MCJ2185158.1"/>
    <property type="molecule type" value="Genomic_DNA"/>
</dbReference>
<gene>
    <name evidence="2" type="ORF">MTR62_21065</name>
</gene>
<feature type="domain" description="FecR protein" evidence="1">
    <location>
        <begin position="25"/>
        <end position="117"/>
    </location>
</feature>
<keyword evidence="3" id="KW-1185">Reference proteome</keyword>
<organism evidence="2 3">
    <name type="scientific">Novosphingobium organovorum</name>
    <dbReference type="NCBI Taxonomy" id="2930092"/>
    <lineage>
        <taxon>Bacteria</taxon>
        <taxon>Pseudomonadati</taxon>
        <taxon>Pseudomonadota</taxon>
        <taxon>Alphaproteobacteria</taxon>
        <taxon>Sphingomonadales</taxon>
        <taxon>Sphingomonadaceae</taxon>
        <taxon>Novosphingobium</taxon>
    </lineage>
</organism>
<dbReference type="RefSeq" id="WP_244024634.1">
    <property type="nucleotide sequence ID" value="NZ_JALHLF010000251.1"/>
</dbReference>
<sequence>CAALVAGACVLAWPQVRFWMTPEQTYATRPGQILRVTLADGSRLVLNGRSRLSVRLAPDRREVRLEAGEALFDVYHDAARPFSVASAEGTVNVLGTRFDLARNAGSLDLVVERGLVRFAGNQPGVNAVDVAAAHRASLVDGRIAPPERIALQDYEGDWREGWLQVSDMPLGALVARLQRWSAKPIEVDDPALLRVRVAGRLRLDDPAQLLENLGVLHGFAVRTTSRAYVLDRP</sequence>